<keyword evidence="1" id="KW-0378">Hydrolase</keyword>
<keyword evidence="1" id="KW-0255">Endonuclease</keyword>
<dbReference type="GO" id="GO:0004519">
    <property type="term" value="F:endonuclease activity"/>
    <property type="evidence" value="ECO:0007669"/>
    <property type="project" value="UniProtKB-KW"/>
</dbReference>
<dbReference type="Proteomes" id="UP000029723">
    <property type="component" value="Unassembled WGS sequence"/>
</dbReference>
<gene>
    <name evidence="1" type="ORF">HMPREF9304_12025</name>
</gene>
<name>A0A098YR47_9BACT</name>
<reference evidence="1 2" key="1">
    <citation type="submission" date="2014-07" db="EMBL/GenBank/DDBJ databases">
        <authorList>
            <person name="McCorrison J."/>
            <person name="Sanka R."/>
            <person name="Torralba M."/>
            <person name="Gillis M."/>
            <person name="Haft D.H."/>
            <person name="Methe B."/>
            <person name="Sutton G."/>
            <person name="Nelson K.E."/>
        </authorList>
    </citation>
    <scope>NUCLEOTIDE SEQUENCE [LARGE SCALE GENOMIC DNA]</scope>
    <source>
        <strain evidence="1 2">S9-PR14</strain>
    </source>
</reference>
<dbReference type="AlphaFoldDB" id="A0A098YR47"/>
<accession>A0A098YR47</accession>
<dbReference type="EMBL" id="JRPQ01000191">
    <property type="protein sequence ID" value="KGI21138.1"/>
    <property type="molecule type" value="Genomic_DNA"/>
</dbReference>
<keyword evidence="1" id="KW-0540">Nuclease</keyword>
<protein>
    <submittedName>
        <fullName evidence="1">Restriction endonuclease subunit M</fullName>
    </submittedName>
</protein>
<evidence type="ECO:0000313" key="1">
    <source>
        <dbReference type="EMBL" id="KGI21138.1"/>
    </source>
</evidence>
<comment type="caution">
    <text evidence="1">The sequence shown here is derived from an EMBL/GenBank/DDBJ whole genome shotgun (WGS) entry which is preliminary data.</text>
</comment>
<organism evidence="1 2">
    <name type="scientific">Hoylesella timonensis S9-PR14</name>
    <dbReference type="NCBI Taxonomy" id="1401062"/>
    <lineage>
        <taxon>Bacteria</taxon>
        <taxon>Pseudomonadati</taxon>
        <taxon>Bacteroidota</taxon>
        <taxon>Bacteroidia</taxon>
        <taxon>Bacteroidales</taxon>
        <taxon>Prevotellaceae</taxon>
        <taxon>Hoylesella</taxon>
    </lineage>
</organism>
<proteinExistence type="predicted"/>
<sequence>MCVIDVLEDKLPIKILKELLIDHTTGKNIFWASSDYITLGKGFDFTDSIEIASIIGNNGHIIMPRVVKSKELKKKRTIDKAEIFTPAWVCNDMCNAGDENYLSKDSHFNEPSYIDDRHIWNVCPKPIRFADGVTWQDYVLRNCIEITCGEAPYLVSRYDTASGELIALPQRIGLLDRKIRIVNENVSNHSDWIQWVIKSFQTTYGYDWQGDNVLLARENLFYSFVEYYEERWGEQPSVDKQIEIAKIISWNIFQMDGLKMVIPNSCKHGVLGTVGNLFGEEEMITCEGCKTNNPNKHNGIPVRIMDWDKHEVIEFRSLYSKKK</sequence>
<evidence type="ECO:0000313" key="2">
    <source>
        <dbReference type="Proteomes" id="UP000029723"/>
    </source>
</evidence>